<protein>
    <recommendedName>
        <fullName evidence="6">Lipoprotein</fullName>
    </recommendedName>
</protein>
<dbReference type="PIRSF" id="PIRSF002854">
    <property type="entry name" value="MetQ"/>
    <property type="match status" value="1"/>
</dbReference>
<evidence type="ECO:0000256" key="5">
    <source>
        <dbReference type="ARBA" id="ARBA00023288"/>
    </source>
</evidence>
<comment type="similarity">
    <text evidence="6">Belongs to the nlpA lipoprotein family.</text>
</comment>
<proteinExistence type="inferred from homology"/>
<reference evidence="8 11" key="1">
    <citation type="submission" date="2023-03" db="EMBL/GenBank/DDBJ databases">
        <authorList>
            <person name="Shen W."/>
            <person name="Cai J."/>
        </authorList>
    </citation>
    <scope>NUCLEOTIDE SEQUENCE</scope>
    <source>
        <strain evidence="8">P33-2</strain>
        <strain evidence="9 11">Y2</strain>
    </source>
</reference>
<evidence type="ECO:0000313" key="8">
    <source>
        <dbReference type="EMBL" id="MDT2402197.1"/>
    </source>
</evidence>
<evidence type="ECO:0000313" key="11">
    <source>
        <dbReference type="Proteomes" id="UP001264335"/>
    </source>
</evidence>
<evidence type="ECO:0000256" key="6">
    <source>
        <dbReference type="PIRNR" id="PIRNR002854"/>
    </source>
</evidence>
<evidence type="ECO:0000313" key="10">
    <source>
        <dbReference type="Proteomes" id="UP001260773"/>
    </source>
</evidence>
<feature type="lipid moiety-binding region" description="S-diacylglycerol cysteine" evidence="7">
    <location>
        <position position="21"/>
    </location>
</feature>
<dbReference type="GO" id="GO:0016020">
    <property type="term" value="C:membrane"/>
    <property type="evidence" value="ECO:0007669"/>
    <property type="project" value="UniProtKB-SubCell"/>
</dbReference>
<name>A0A2N8PX22_ENTAV</name>
<dbReference type="PANTHER" id="PTHR30429">
    <property type="entry name" value="D-METHIONINE-BINDING LIPOPROTEIN METQ"/>
    <property type="match status" value="1"/>
</dbReference>
<dbReference type="Gene3D" id="3.40.190.10">
    <property type="entry name" value="Periplasmic binding protein-like II"/>
    <property type="match status" value="2"/>
</dbReference>
<evidence type="ECO:0000256" key="7">
    <source>
        <dbReference type="PIRSR" id="PIRSR002854-1"/>
    </source>
</evidence>
<dbReference type="PANTHER" id="PTHR30429:SF0">
    <property type="entry name" value="METHIONINE-BINDING LIPOPROTEIN METQ"/>
    <property type="match status" value="1"/>
</dbReference>
<keyword evidence="5 6" id="KW-0449">Lipoprotein</keyword>
<dbReference type="EMBL" id="JARPWH010000018">
    <property type="protein sequence ID" value="MDT2402197.1"/>
    <property type="molecule type" value="Genomic_DNA"/>
</dbReference>
<gene>
    <name evidence="8" type="ORF">P7D43_07425</name>
    <name evidence="9" type="ORF">P7D79_16235</name>
</gene>
<dbReference type="EMBL" id="JARPWY010000053">
    <property type="protein sequence ID" value="MDT2515775.1"/>
    <property type="molecule type" value="Genomic_DNA"/>
</dbReference>
<keyword evidence="4" id="KW-0564">Palmitate</keyword>
<dbReference type="SUPFAM" id="SSF53850">
    <property type="entry name" value="Periplasmic binding protein-like II"/>
    <property type="match status" value="1"/>
</dbReference>
<evidence type="ECO:0000256" key="1">
    <source>
        <dbReference type="ARBA" id="ARBA00004635"/>
    </source>
</evidence>
<evidence type="ECO:0000313" key="9">
    <source>
        <dbReference type="EMBL" id="MDT2515775.1"/>
    </source>
</evidence>
<accession>A0A2N8PX22</accession>
<evidence type="ECO:0000256" key="4">
    <source>
        <dbReference type="ARBA" id="ARBA00023139"/>
    </source>
</evidence>
<comment type="caution">
    <text evidence="8">The sequence shown here is derived from an EMBL/GenBank/DDBJ whole genome shotgun (WGS) entry which is preliminary data.</text>
</comment>
<keyword evidence="2" id="KW-0732">Signal</keyword>
<dbReference type="PROSITE" id="PS51257">
    <property type="entry name" value="PROKAR_LIPOPROTEIN"/>
    <property type="match status" value="1"/>
</dbReference>
<evidence type="ECO:0000256" key="3">
    <source>
        <dbReference type="ARBA" id="ARBA00023136"/>
    </source>
</evidence>
<comment type="subcellular location">
    <subcellularLocation>
        <location evidence="1">Membrane</location>
        <topology evidence="1">Lipid-anchor</topology>
    </subcellularLocation>
</comment>
<evidence type="ECO:0000256" key="2">
    <source>
        <dbReference type="ARBA" id="ARBA00022729"/>
    </source>
</evidence>
<dbReference type="Pfam" id="PF03180">
    <property type="entry name" value="Lipoprotein_9"/>
    <property type="match status" value="1"/>
</dbReference>
<keyword evidence="3" id="KW-0472">Membrane</keyword>
<organism evidence="8 10">
    <name type="scientific">Enterococcus avium</name>
    <name type="common">Streptococcus avium</name>
    <dbReference type="NCBI Taxonomy" id="33945"/>
    <lineage>
        <taxon>Bacteria</taxon>
        <taxon>Bacillati</taxon>
        <taxon>Bacillota</taxon>
        <taxon>Bacilli</taxon>
        <taxon>Lactobacillales</taxon>
        <taxon>Enterococcaceae</taxon>
        <taxon>Enterococcus</taxon>
    </lineage>
</organism>
<dbReference type="AlphaFoldDB" id="A0A2N8PX22"/>
<dbReference type="CDD" id="cd13597">
    <property type="entry name" value="PBP2_lipoprotein_Tp32"/>
    <property type="match status" value="1"/>
</dbReference>
<dbReference type="Proteomes" id="UP001260773">
    <property type="component" value="Unassembled WGS sequence"/>
</dbReference>
<sequence length="276" mass="30844">MNRKTIIFSILLTIIFVLAGCTKASTNEKKEDTLVVGTLPTPHGEILEYVKPMLEKEGVKLEIKNFDDYILPNKALADNDIDANYFQHVPFFEQAIKENGYKFADAGAVHVEPMGLYSKKIKSVADLKDGATIITSNSVSDWGRIITILQNAGLVKVKDGVDLETANFEDIEENPKNLVFEHSIDPSLLTSAYNNEEGDLVAINANFAYQAKLNPVKDAILLEEDNSPYGNIIAVRKEDKNDPRVKKLVKVLHDEDVQEWILKKWEGSVKPVSIDN</sequence>
<dbReference type="InterPro" id="IPR004872">
    <property type="entry name" value="Lipoprotein_NlpA"/>
</dbReference>
<dbReference type="Proteomes" id="UP001264335">
    <property type="component" value="Unassembled WGS sequence"/>
</dbReference>
<dbReference type="RefSeq" id="WP_016181872.1">
    <property type="nucleotide sequence ID" value="NZ_CAAKOC010000141.1"/>
</dbReference>